<gene>
    <name evidence="1" type="ORF">EI77_00018</name>
</gene>
<sequence length="105" mass="11931">MGLSRKVLDNWVSTCNLSNMKTSDPLSELFDPANPIFSEDGARRLLALSTDEEILERMDALAEKCNEATLTPEEHREYENWVRESTFISVLQAQARLYLARLSPA</sequence>
<proteinExistence type="predicted"/>
<organism evidence="1 2">
    <name type="scientific">Prosthecobacter fusiformis</name>
    <dbReference type="NCBI Taxonomy" id="48464"/>
    <lineage>
        <taxon>Bacteria</taxon>
        <taxon>Pseudomonadati</taxon>
        <taxon>Verrucomicrobiota</taxon>
        <taxon>Verrucomicrobiia</taxon>
        <taxon>Verrucomicrobiales</taxon>
        <taxon>Verrucomicrobiaceae</taxon>
        <taxon>Prosthecobacter</taxon>
    </lineage>
</organism>
<evidence type="ECO:0000313" key="2">
    <source>
        <dbReference type="Proteomes" id="UP000295662"/>
    </source>
</evidence>
<dbReference type="EMBL" id="SOCA01000001">
    <property type="protein sequence ID" value="TDU80721.1"/>
    <property type="molecule type" value="Genomic_DNA"/>
</dbReference>
<accession>A0A4R7SP17</accession>
<name>A0A4R7SP17_9BACT</name>
<evidence type="ECO:0000313" key="1">
    <source>
        <dbReference type="EMBL" id="TDU80721.1"/>
    </source>
</evidence>
<reference evidence="1 2" key="1">
    <citation type="submission" date="2019-03" db="EMBL/GenBank/DDBJ databases">
        <title>Genomic Encyclopedia of Archaeal and Bacterial Type Strains, Phase II (KMG-II): from individual species to whole genera.</title>
        <authorList>
            <person name="Goeker M."/>
        </authorList>
    </citation>
    <scope>NUCLEOTIDE SEQUENCE [LARGE SCALE GENOMIC DNA]</scope>
    <source>
        <strain evidence="1 2">ATCC 25309</strain>
    </source>
</reference>
<dbReference type="Proteomes" id="UP000295662">
    <property type="component" value="Unassembled WGS sequence"/>
</dbReference>
<comment type="caution">
    <text evidence="1">The sequence shown here is derived from an EMBL/GenBank/DDBJ whole genome shotgun (WGS) entry which is preliminary data.</text>
</comment>
<dbReference type="AlphaFoldDB" id="A0A4R7SP17"/>
<protein>
    <submittedName>
        <fullName evidence="1">Uncharacterized protein</fullName>
    </submittedName>
</protein>
<keyword evidence="2" id="KW-1185">Reference proteome</keyword>